<sequence length="334" mass="36602">MKAMIERDAQPATAIAAPPAPPDLPGRIAWLDARYLKNARDAEFQECLRDILQVGPEGTLLPIAIRDPLNGETRGMQVIGASGDGKSVMIQRNLFALPGFVKMNAGTAGNYLHITVSPEATIKSLASDIAAATGYGRLAERTKTHEAWAIVRHRLKKFEIAMLWIDEAHHLLRGGAGRDVAGALQTLKNLLQGEGAVAVILSGVHHLEDRIAADPETFRRYRLCQRLQSLAAGGGDMQLLRRFIEKCCQKLDLSLPDDPSFAERIVFSQAGGLGRSIIFAKMTIRRALVNRKEGVSIEDARRTWILNGGEDNGPCPFDPMPWSDLRKLLAESGW</sequence>
<dbReference type="SUPFAM" id="SSF52540">
    <property type="entry name" value="P-loop containing nucleoside triphosphate hydrolases"/>
    <property type="match status" value="1"/>
</dbReference>
<comment type="caution">
    <text evidence="2">The sequence shown here is derived from an EMBL/GenBank/DDBJ whole genome shotgun (WGS) entry which is preliminary data.</text>
</comment>
<dbReference type="Proteomes" id="UP001595539">
    <property type="component" value="Unassembled WGS sequence"/>
</dbReference>
<protein>
    <submittedName>
        <fullName evidence="2">TniB family NTP-binding protein</fullName>
    </submittedName>
</protein>
<accession>A0ABV7TYQ0</accession>
<dbReference type="InterPro" id="IPR008868">
    <property type="entry name" value="TniB"/>
</dbReference>
<dbReference type="Gene3D" id="3.40.50.300">
    <property type="entry name" value="P-loop containing nucleotide triphosphate hydrolases"/>
    <property type="match status" value="1"/>
</dbReference>
<organism evidence="2 3">
    <name type="scientific">Paracoccus angustae</name>
    <dbReference type="NCBI Taxonomy" id="1671480"/>
    <lineage>
        <taxon>Bacteria</taxon>
        <taxon>Pseudomonadati</taxon>
        <taxon>Pseudomonadota</taxon>
        <taxon>Alphaproteobacteria</taxon>
        <taxon>Rhodobacterales</taxon>
        <taxon>Paracoccaceae</taxon>
        <taxon>Paracoccus</taxon>
    </lineage>
</organism>
<dbReference type="EMBL" id="JBHRXY010000001">
    <property type="protein sequence ID" value="MFC3627828.1"/>
    <property type="molecule type" value="Genomic_DNA"/>
</dbReference>
<feature type="region of interest" description="Disordered" evidence="1">
    <location>
        <begin position="1"/>
        <end position="20"/>
    </location>
</feature>
<reference evidence="3" key="1">
    <citation type="journal article" date="2019" name="Int. J. Syst. Evol. Microbiol.">
        <title>The Global Catalogue of Microorganisms (GCM) 10K type strain sequencing project: providing services to taxonomists for standard genome sequencing and annotation.</title>
        <authorList>
            <consortium name="The Broad Institute Genomics Platform"/>
            <consortium name="The Broad Institute Genome Sequencing Center for Infectious Disease"/>
            <person name="Wu L."/>
            <person name="Ma J."/>
        </authorList>
    </citation>
    <scope>NUCLEOTIDE SEQUENCE [LARGE SCALE GENOMIC DNA]</scope>
    <source>
        <strain evidence="3">KCTC 42473</strain>
    </source>
</reference>
<proteinExistence type="predicted"/>
<dbReference type="InterPro" id="IPR027417">
    <property type="entry name" value="P-loop_NTPase"/>
</dbReference>
<keyword evidence="3" id="KW-1185">Reference proteome</keyword>
<evidence type="ECO:0000313" key="2">
    <source>
        <dbReference type="EMBL" id="MFC3627828.1"/>
    </source>
</evidence>
<gene>
    <name evidence="2" type="ORF">ACFOM8_00025</name>
</gene>
<name>A0ABV7TYQ0_9RHOB</name>
<evidence type="ECO:0000256" key="1">
    <source>
        <dbReference type="SAM" id="MobiDB-lite"/>
    </source>
</evidence>
<dbReference type="Pfam" id="PF05621">
    <property type="entry name" value="TniB"/>
    <property type="match status" value="1"/>
</dbReference>
<evidence type="ECO:0000313" key="3">
    <source>
        <dbReference type="Proteomes" id="UP001595539"/>
    </source>
</evidence>